<proteinExistence type="predicted"/>
<feature type="compositionally biased region" description="Polar residues" evidence="1">
    <location>
        <begin position="98"/>
        <end position="107"/>
    </location>
</feature>
<dbReference type="EMBL" id="JAAAIM010001185">
    <property type="protein sequence ID" value="KAG0281415.1"/>
    <property type="molecule type" value="Genomic_DNA"/>
</dbReference>
<feature type="region of interest" description="Disordered" evidence="1">
    <location>
        <begin position="86"/>
        <end position="107"/>
    </location>
</feature>
<sequence length="107" mass="11754">MPVAPFPGTPRRAAGALPDLTGVHSSPAASISSQFILEFNVAEEFLAVNVAKPSIRAFIESDEYGDKIESFIACYNKAGEDWTETKVLDKSQEEQRKALQNTDEYSN</sequence>
<gene>
    <name evidence="2" type="ORF">BGZ96_001145</name>
</gene>
<protein>
    <submittedName>
        <fullName evidence="2">Uncharacterized protein</fullName>
    </submittedName>
</protein>
<evidence type="ECO:0000313" key="3">
    <source>
        <dbReference type="Proteomes" id="UP001194696"/>
    </source>
</evidence>
<evidence type="ECO:0000313" key="2">
    <source>
        <dbReference type="EMBL" id="KAG0281415.1"/>
    </source>
</evidence>
<organism evidence="2 3">
    <name type="scientific">Linnemannia gamsii</name>
    <dbReference type="NCBI Taxonomy" id="64522"/>
    <lineage>
        <taxon>Eukaryota</taxon>
        <taxon>Fungi</taxon>
        <taxon>Fungi incertae sedis</taxon>
        <taxon>Mucoromycota</taxon>
        <taxon>Mortierellomycotina</taxon>
        <taxon>Mortierellomycetes</taxon>
        <taxon>Mortierellales</taxon>
        <taxon>Mortierellaceae</taxon>
        <taxon>Linnemannia</taxon>
    </lineage>
</organism>
<keyword evidence="3" id="KW-1185">Reference proteome</keyword>
<dbReference type="Proteomes" id="UP001194696">
    <property type="component" value="Unassembled WGS sequence"/>
</dbReference>
<accession>A0ABQ7JMQ7</accession>
<feature type="compositionally biased region" description="Basic and acidic residues" evidence="1">
    <location>
        <begin position="86"/>
        <end position="97"/>
    </location>
</feature>
<name>A0ABQ7JMQ7_9FUNG</name>
<evidence type="ECO:0000256" key="1">
    <source>
        <dbReference type="SAM" id="MobiDB-lite"/>
    </source>
</evidence>
<reference evidence="2 3" key="1">
    <citation type="journal article" date="2020" name="Fungal Divers.">
        <title>Resolving the Mortierellaceae phylogeny through synthesis of multi-gene phylogenetics and phylogenomics.</title>
        <authorList>
            <person name="Vandepol N."/>
            <person name="Liber J."/>
            <person name="Desiro A."/>
            <person name="Na H."/>
            <person name="Kennedy M."/>
            <person name="Barry K."/>
            <person name="Grigoriev I.V."/>
            <person name="Miller A.N."/>
            <person name="O'Donnell K."/>
            <person name="Stajich J.E."/>
            <person name="Bonito G."/>
        </authorList>
    </citation>
    <scope>NUCLEOTIDE SEQUENCE [LARGE SCALE GENOMIC DNA]</scope>
    <source>
        <strain evidence="2 3">AD045</strain>
    </source>
</reference>
<comment type="caution">
    <text evidence="2">The sequence shown here is derived from an EMBL/GenBank/DDBJ whole genome shotgun (WGS) entry which is preliminary data.</text>
</comment>